<keyword evidence="11" id="KW-0511">Multifunctional enzyme</keyword>
<dbReference type="PANTHER" id="PTHR22749">
    <property type="entry name" value="RIBOFLAVIN KINASE/FMN ADENYLYLTRANSFERASE"/>
    <property type="match status" value="1"/>
</dbReference>
<protein>
    <recommendedName>
        <fullName evidence="14">Riboflavin biosynthesis protein</fullName>
    </recommendedName>
    <domain>
        <recommendedName>
            <fullName evidence="14">Riboflavin kinase</fullName>
            <ecNumber evidence="14">2.7.1.26</ecNumber>
        </recommendedName>
        <alternativeName>
            <fullName evidence="14">Flavokinase</fullName>
        </alternativeName>
    </domain>
    <domain>
        <recommendedName>
            <fullName evidence="14">FMN adenylyltransferase</fullName>
            <ecNumber evidence="14">2.7.7.2</ecNumber>
        </recommendedName>
        <alternativeName>
            <fullName evidence="14">FAD pyrophosphorylase</fullName>
        </alternativeName>
        <alternativeName>
            <fullName evidence="14">FAD synthase</fullName>
        </alternativeName>
    </domain>
</protein>
<dbReference type="SUPFAM" id="SSF82114">
    <property type="entry name" value="Riboflavin kinase-like"/>
    <property type="match status" value="1"/>
</dbReference>
<evidence type="ECO:0000256" key="7">
    <source>
        <dbReference type="ARBA" id="ARBA00022741"/>
    </source>
</evidence>
<keyword evidence="9 14" id="KW-0274">FAD</keyword>
<dbReference type="UniPathway" id="UPA00277">
    <property type="reaction ID" value="UER00407"/>
</dbReference>
<evidence type="ECO:0000256" key="1">
    <source>
        <dbReference type="ARBA" id="ARBA00004726"/>
    </source>
</evidence>
<dbReference type="GO" id="GO:0009398">
    <property type="term" value="P:FMN biosynthetic process"/>
    <property type="evidence" value="ECO:0007669"/>
    <property type="project" value="UniProtKB-UniRule"/>
</dbReference>
<comment type="similarity">
    <text evidence="14">Belongs to the ribF family.</text>
</comment>
<dbReference type="EC" id="2.7.7.2" evidence="14"/>
<comment type="catalytic activity">
    <reaction evidence="12 14">
        <text>riboflavin + ATP = FMN + ADP + H(+)</text>
        <dbReference type="Rhea" id="RHEA:14357"/>
        <dbReference type="ChEBI" id="CHEBI:15378"/>
        <dbReference type="ChEBI" id="CHEBI:30616"/>
        <dbReference type="ChEBI" id="CHEBI:57986"/>
        <dbReference type="ChEBI" id="CHEBI:58210"/>
        <dbReference type="ChEBI" id="CHEBI:456216"/>
        <dbReference type="EC" id="2.7.1.26"/>
    </reaction>
</comment>
<evidence type="ECO:0000256" key="10">
    <source>
        <dbReference type="ARBA" id="ARBA00022840"/>
    </source>
</evidence>
<evidence type="ECO:0000256" key="6">
    <source>
        <dbReference type="ARBA" id="ARBA00022695"/>
    </source>
</evidence>
<keyword evidence="10 14" id="KW-0067">ATP-binding</keyword>
<dbReference type="STRING" id="39495.SAMN02745111_00391"/>
<evidence type="ECO:0000256" key="8">
    <source>
        <dbReference type="ARBA" id="ARBA00022777"/>
    </source>
</evidence>
<evidence type="ECO:0000256" key="2">
    <source>
        <dbReference type="ARBA" id="ARBA00005201"/>
    </source>
</evidence>
<dbReference type="PIRSF" id="PIRSF004491">
    <property type="entry name" value="FAD_Synth"/>
    <property type="match status" value="1"/>
</dbReference>
<feature type="domain" description="Riboflavin kinase" evidence="15">
    <location>
        <begin position="178"/>
        <end position="303"/>
    </location>
</feature>
<dbReference type="NCBIfam" id="NF004162">
    <property type="entry name" value="PRK05627.1-5"/>
    <property type="match status" value="1"/>
</dbReference>
<dbReference type="InterPro" id="IPR002606">
    <property type="entry name" value="Riboflavin_kinase_bac"/>
</dbReference>
<dbReference type="GO" id="GO:0009231">
    <property type="term" value="P:riboflavin biosynthetic process"/>
    <property type="evidence" value="ECO:0007669"/>
    <property type="project" value="InterPro"/>
</dbReference>
<dbReference type="RefSeq" id="WP_078765284.1">
    <property type="nucleotide sequence ID" value="NZ_FUXZ01000003.1"/>
</dbReference>
<dbReference type="GO" id="GO:0006747">
    <property type="term" value="P:FAD biosynthetic process"/>
    <property type="evidence" value="ECO:0007669"/>
    <property type="project" value="UniProtKB-UniRule"/>
</dbReference>
<dbReference type="EMBL" id="FUXZ01000003">
    <property type="protein sequence ID" value="SKA61163.1"/>
    <property type="molecule type" value="Genomic_DNA"/>
</dbReference>
<dbReference type="SMART" id="SM00904">
    <property type="entry name" value="Flavokinase"/>
    <property type="match status" value="1"/>
</dbReference>
<proteinExistence type="inferred from homology"/>
<sequence length="303" mass="34868">MKIYKNLTDVKLEKSIVSVGKFDGLHMGHREIVRKMKEKKKADTNLVVITFADMPGNVLGDNDVKMILTQDEKIRFFEMQDIDVLIMIEDVKDFLMMSAEDFVKKILIDKLDTICFVCGDDFRFGKNRIGNVEYLKEHNYNRFEIISLKKIIYEHGEVSSSRIRECIVTGEIKKANEMLLSKFSFIGVVEHGNHIGTGMKMPTVNVIPDENKILPPFGVYASTVVIGKEEYKGITNIGRKPTVSSKEKLGVETHIFDVNLDLYDKIVEIKLYDFIRPEKKFDNLDELKTQVDKDMSIVRNMIL</sequence>
<evidence type="ECO:0000313" key="16">
    <source>
        <dbReference type="EMBL" id="SKA61163.1"/>
    </source>
</evidence>
<evidence type="ECO:0000313" key="17">
    <source>
        <dbReference type="Proteomes" id="UP000190814"/>
    </source>
</evidence>
<dbReference type="InterPro" id="IPR023465">
    <property type="entry name" value="Riboflavin_kinase_dom_sf"/>
</dbReference>
<reference evidence="16 17" key="1">
    <citation type="submission" date="2017-02" db="EMBL/GenBank/DDBJ databases">
        <authorList>
            <person name="Peterson S.W."/>
        </authorList>
    </citation>
    <scope>NUCLEOTIDE SEQUENCE [LARGE SCALE GENOMIC DNA]</scope>
    <source>
        <strain evidence="16 17">ATCC 35992</strain>
    </source>
</reference>
<organism evidence="16 17">
    <name type="scientific">Eubacterium uniforme</name>
    <dbReference type="NCBI Taxonomy" id="39495"/>
    <lineage>
        <taxon>Bacteria</taxon>
        <taxon>Bacillati</taxon>
        <taxon>Bacillota</taxon>
        <taxon>Clostridia</taxon>
        <taxon>Eubacteriales</taxon>
        <taxon>Eubacteriaceae</taxon>
        <taxon>Eubacterium</taxon>
    </lineage>
</organism>
<keyword evidence="17" id="KW-1185">Reference proteome</keyword>
<dbReference type="AlphaFoldDB" id="A0A1T4V8C4"/>
<dbReference type="InterPro" id="IPR015865">
    <property type="entry name" value="Riboflavin_kinase_bac/euk"/>
</dbReference>
<dbReference type="Pfam" id="PF06574">
    <property type="entry name" value="FAD_syn"/>
    <property type="match status" value="1"/>
</dbReference>
<dbReference type="NCBIfam" id="TIGR00083">
    <property type="entry name" value="ribF"/>
    <property type="match status" value="1"/>
</dbReference>
<keyword evidence="4 14" id="KW-0288">FMN</keyword>
<keyword evidence="8 14" id="KW-0418">Kinase</keyword>
<name>A0A1T4V8C4_9FIRM</name>
<dbReference type="EC" id="2.7.1.26" evidence="14"/>
<accession>A0A1T4V8C4</accession>
<dbReference type="Gene3D" id="2.40.30.30">
    <property type="entry name" value="Riboflavin kinase-like"/>
    <property type="match status" value="1"/>
</dbReference>
<evidence type="ECO:0000256" key="13">
    <source>
        <dbReference type="ARBA" id="ARBA00049494"/>
    </source>
</evidence>
<evidence type="ECO:0000256" key="12">
    <source>
        <dbReference type="ARBA" id="ARBA00047880"/>
    </source>
</evidence>
<dbReference type="InterPro" id="IPR015864">
    <property type="entry name" value="FAD_synthase"/>
</dbReference>
<dbReference type="GO" id="GO:0008531">
    <property type="term" value="F:riboflavin kinase activity"/>
    <property type="evidence" value="ECO:0007669"/>
    <property type="project" value="UniProtKB-UniRule"/>
</dbReference>
<dbReference type="UniPathway" id="UPA00276">
    <property type="reaction ID" value="UER00406"/>
</dbReference>
<dbReference type="SUPFAM" id="SSF52374">
    <property type="entry name" value="Nucleotidylyl transferase"/>
    <property type="match status" value="1"/>
</dbReference>
<gene>
    <name evidence="16" type="ORF">SAMN02745111_00391</name>
</gene>
<dbReference type="Gene3D" id="3.40.50.620">
    <property type="entry name" value="HUPs"/>
    <property type="match status" value="1"/>
</dbReference>
<keyword evidence="6 14" id="KW-0548">Nucleotidyltransferase</keyword>
<evidence type="ECO:0000256" key="3">
    <source>
        <dbReference type="ARBA" id="ARBA00022630"/>
    </source>
</evidence>
<dbReference type="InterPro" id="IPR014729">
    <property type="entry name" value="Rossmann-like_a/b/a_fold"/>
</dbReference>
<evidence type="ECO:0000256" key="4">
    <source>
        <dbReference type="ARBA" id="ARBA00022643"/>
    </source>
</evidence>
<comment type="pathway">
    <text evidence="1 14">Cofactor biosynthesis; FAD biosynthesis; FAD from FMN: step 1/1.</text>
</comment>
<dbReference type="Proteomes" id="UP000190814">
    <property type="component" value="Unassembled WGS sequence"/>
</dbReference>
<evidence type="ECO:0000256" key="5">
    <source>
        <dbReference type="ARBA" id="ARBA00022679"/>
    </source>
</evidence>
<dbReference type="CDD" id="cd02064">
    <property type="entry name" value="FAD_synthetase_N"/>
    <property type="match status" value="1"/>
</dbReference>
<evidence type="ECO:0000259" key="15">
    <source>
        <dbReference type="SMART" id="SM00904"/>
    </source>
</evidence>
<dbReference type="GO" id="GO:0003919">
    <property type="term" value="F:FMN adenylyltransferase activity"/>
    <property type="evidence" value="ECO:0007669"/>
    <property type="project" value="UniProtKB-UniRule"/>
</dbReference>
<keyword evidence="5 14" id="KW-0808">Transferase</keyword>
<keyword evidence="3 14" id="KW-0285">Flavoprotein</keyword>
<dbReference type="InterPro" id="IPR023468">
    <property type="entry name" value="Riboflavin_kinase"/>
</dbReference>
<dbReference type="OrthoDB" id="9803667at2"/>
<comment type="catalytic activity">
    <reaction evidence="13 14">
        <text>FMN + ATP + H(+) = FAD + diphosphate</text>
        <dbReference type="Rhea" id="RHEA:17237"/>
        <dbReference type="ChEBI" id="CHEBI:15378"/>
        <dbReference type="ChEBI" id="CHEBI:30616"/>
        <dbReference type="ChEBI" id="CHEBI:33019"/>
        <dbReference type="ChEBI" id="CHEBI:57692"/>
        <dbReference type="ChEBI" id="CHEBI:58210"/>
        <dbReference type="EC" id="2.7.7.2"/>
    </reaction>
</comment>
<comment type="pathway">
    <text evidence="2 14">Cofactor biosynthesis; FMN biosynthesis; FMN from riboflavin (ATP route): step 1/1.</text>
</comment>
<keyword evidence="7 14" id="KW-0547">Nucleotide-binding</keyword>
<evidence type="ECO:0000256" key="14">
    <source>
        <dbReference type="PIRNR" id="PIRNR004491"/>
    </source>
</evidence>
<dbReference type="PANTHER" id="PTHR22749:SF6">
    <property type="entry name" value="RIBOFLAVIN KINASE"/>
    <property type="match status" value="1"/>
</dbReference>
<dbReference type="GO" id="GO:0005524">
    <property type="term" value="F:ATP binding"/>
    <property type="evidence" value="ECO:0007669"/>
    <property type="project" value="UniProtKB-UniRule"/>
</dbReference>
<evidence type="ECO:0000256" key="11">
    <source>
        <dbReference type="ARBA" id="ARBA00023268"/>
    </source>
</evidence>
<dbReference type="Pfam" id="PF01687">
    <property type="entry name" value="Flavokinase"/>
    <property type="match status" value="1"/>
</dbReference>
<evidence type="ECO:0000256" key="9">
    <source>
        <dbReference type="ARBA" id="ARBA00022827"/>
    </source>
</evidence>